<accession>A0AAN7VD54</accession>
<feature type="compositionally biased region" description="Polar residues" evidence="1">
    <location>
        <begin position="70"/>
        <end position="83"/>
    </location>
</feature>
<sequence>MENSLMFLIKLAWELKYRIPCLIAVSFLLLDIRMRLDVEVQVRRIQFQQPLQPGRRRNDTENLNEEDGTITDSDSWLTTEEDE</sequence>
<evidence type="ECO:0000313" key="3">
    <source>
        <dbReference type="Proteomes" id="UP001329430"/>
    </source>
</evidence>
<comment type="caution">
    <text evidence="2">The sequence shown here is derived from an EMBL/GenBank/DDBJ whole genome shotgun (WGS) entry which is preliminary data.</text>
</comment>
<proteinExistence type="predicted"/>
<reference evidence="2 3" key="1">
    <citation type="journal article" date="2024" name="Insects">
        <title>An Improved Chromosome-Level Genome Assembly of the Firefly Pyrocoelia pectoralis.</title>
        <authorList>
            <person name="Fu X."/>
            <person name="Meyer-Rochow V.B."/>
            <person name="Ballantyne L."/>
            <person name="Zhu X."/>
        </authorList>
    </citation>
    <scope>NUCLEOTIDE SEQUENCE [LARGE SCALE GENOMIC DNA]</scope>
    <source>
        <strain evidence="2">XCY_ONT2</strain>
    </source>
</reference>
<feature type="region of interest" description="Disordered" evidence="1">
    <location>
        <begin position="51"/>
        <end position="83"/>
    </location>
</feature>
<evidence type="ECO:0000256" key="1">
    <source>
        <dbReference type="SAM" id="MobiDB-lite"/>
    </source>
</evidence>
<protein>
    <submittedName>
        <fullName evidence="2">Uncharacterized protein</fullName>
    </submittedName>
</protein>
<dbReference type="EMBL" id="JAVRBK010000007">
    <property type="protein sequence ID" value="KAK5641714.1"/>
    <property type="molecule type" value="Genomic_DNA"/>
</dbReference>
<gene>
    <name evidence="2" type="ORF">RI129_010261</name>
</gene>
<dbReference type="AlphaFoldDB" id="A0AAN7VD54"/>
<keyword evidence="3" id="KW-1185">Reference proteome</keyword>
<dbReference type="Proteomes" id="UP001329430">
    <property type="component" value="Chromosome 7"/>
</dbReference>
<name>A0AAN7VD54_9COLE</name>
<organism evidence="2 3">
    <name type="scientific">Pyrocoelia pectoralis</name>
    <dbReference type="NCBI Taxonomy" id="417401"/>
    <lineage>
        <taxon>Eukaryota</taxon>
        <taxon>Metazoa</taxon>
        <taxon>Ecdysozoa</taxon>
        <taxon>Arthropoda</taxon>
        <taxon>Hexapoda</taxon>
        <taxon>Insecta</taxon>
        <taxon>Pterygota</taxon>
        <taxon>Neoptera</taxon>
        <taxon>Endopterygota</taxon>
        <taxon>Coleoptera</taxon>
        <taxon>Polyphaga</taxon>
        <taxon>Elateriformia</taxon>
        <taxon>Elateroidea</taxon>
        <taxon>Lampyridae</taxon>
        <taxon>Lampyrinae</taxon>
        <taxon>Pyrocoelia</taxon>
    </lineage>
</organism>
<evidence type="ECO:0000313" key="2">
    <source>
        <dbReference type="EMBL" id="KAK5641714.1"/>
    </source>
</evidence>